<protein>
    <submittedName>
        <fullName evidence="3">Uncharacterized protein</fullName>
    </submittedName>
</protein>
<proteinExistence type="predicted"/>
<evidence type="ECO:0000313" key="3">
    <source>
        <dbReference type="WBParaSite" id="nRc.2.0.1.t21022-RA"/>
    </source>
</evidence>
<accession>A0A915J3I0</accession>
<name>A0A915J3I0_ROMCU</name>
<organism evidence="2 3">
    <name type="scientific">Romanomermis culicivorax</name>
    <name type="common">Nematode worm</name>
    <dbReference type="NCBI Taxonomy" id="13658"/>
    <lineage>
        <taxon>Eukaryota</taxon>
        <taxon>Metazoa</taxon>
        <taxon>Ecdysozoa</taxon>
        <taxon>Nematoda</taxon>
        <taxon>Enoplea</taxon>
        <taxon>Dorylaimia</taxon>
        <taxon>Mermithida</taxon>
        <taxon>Mermithoidea</taxon>
        <taxon>Mermithidae</taxon>
        <taxon>Romanomermis</taxon>
    </lineage>
</organism>
<dbReference type="WBParaSite" id="nRc.2.0.1.t21022-RA">
    <property type="protein sequence ID" value="nRc.2.0.1.t21022-RA"/>
    <property type="gene ID" value="nRc.2.0.1.g21022"/>
</dbReference>
<evidence type="ECO:0000256" key="1">
    <source>
        <dbReference type="SAM" id="MobiDB-lite"/>
    </source>
</evidence>
<reference evidence="3" key="1">
    <citation type="submission" date="2022-11" db="UniProtKB">
        <authorList>
            <consortium name="WormBaseParasite"/>
        </authorList>
    </citation>
    <scope>IDENTIFICATION</scope>
</reference>
<keyword evidence="2" id="KW-1185">Reference proteome</keyword>
<feature type="compositionally biased region" description="Basic and acidic residues" evidence="1">
    <location>
        <begin position="1"/>
        <end position="22"/>
    </location>
</feature>
<dbReference type="AlphaFoldDB" id="A0A915J3I0"/>
<dbReference type="Proteomes" id="UP000887565">
    <property type="component" value="Unplaced"/>
</dbReference>
<feature type="region of interest" description="Disordered" evidence="1">
    <location>
        <begin position="1"/>
        <end position="23"/>
    </location>
</feature>
<evidence type="ECO:0000313" key="2">
    <source>
        <dbReference type="Proteomes" id="UP000887565"/>
    </source>
</evidence>
<sequence>MEAKEAGSDDWRKKILEADPPRMKGVAKRKRIQFEQTTIKVNKQAIEINLQDEIFTVPFSGHGNKAHPDVKLINSQINTYDYPFLSRAIT</sequence>